<proteinExistence type="predicted"/>
<keyword evidence="2" id="KW-1185">Reference proteome</keyword>
<organism evidence="1 2">
    <name type="scientific">Irpex rosettiformis</name>
    <dbReference type="NCBI Taxonomy" id="378272"/>
    <lineage>
        <taxon>Eukaryota</taxon>
        <taxon>Fungi</taxon>
        <taxon>Dikarya</taxon>
        <taxon>Basidiomycota</taxon>
        <taxon>Agaricomycotina</taxon>
        <taxon>Agaricomycetes</taxon>
        <taxon>Polyporales</taxon>
        <taxon>Irpicaceae</taxon>
        <taxon>Irpex</taxon>
    </lineage>
</organism>
<evidence type="ECO:0000313" key="1">
    <source>
        <dbReference type="EMBL" id="KAI0088010.1"/>
    </source>
</evidence>
<accession>A0ACB8U1A2</accession>
<sequence length="1143" mass="128418">MTRARSTDEKDLFFIDTNIPNCRGVGWRKLINHLRAQYVKSTAPLRPKDLVAEHLNPYFICEWLAQGTQPHTTTLTNTLATPSFLHQSPSLLALSQSLHNDSRDHRPVSVSITAPSDYSHFDFVDLTLTLGQKLSRQFGRTNDPTDLDLACVLHWLAVNASPADDQDTQCPSTSQITTAVEFMETLTEWYRLTRIPDVMFEGLDHLESMIATATTLGSTDLIHDNLINSYTSMLMAGLCPLYNPDPRFESALERLEAHIASRPSKHPLVLNNFGYFFRECFEKMGRLDKLDISISMLQKTLELLPPEDDQRVDVLRNLMYGLYGRYRATRDYADLELASECLREAISLESKGVGCIPRWSLLLDFAKLIQEADTEKMVNVLRESHELCPSDHPLRYSVLAYLADALFKRYNQNQTEHVDDLHEAATFAKDALDLAPTGHPTARGYFLYRLAAILSQRTLIAEAPHEEDLNEVVHMAQDSLSSFGKHHKRYLALQLLGVSHIRRYLRLKDVQDALAAHRYFTEVLAVTEAGIAVTQRSECLASLAEIHLFPNTPLYDVMKACRYSEMCLHDPHTDAVNRLTYMGVAFNTFGGFPSSPEIQSTLATLFLKAVDLLPEIAYLGMDVKASLRALRGWESLVIGTSLLCTRVKRYQDAVFTIEKGRAIFWSQALKVRSKATDNVSAELRERLSQLGSQIEHRRHLPKRQSSMPAREWAQDRRLGEQYESVLKQIRELPGHEAFAALSPEELMHIGEKGPVVILTAHDCLCIAYIFVKEGDLIVVELGQVNSTKLGQYVSRMAKTQLKARNDQMRNMGFESPISSPVSPSRPSFDMALNTERALRMKRPTRQATFKDDVLQPLFYEVVKPIFDALHLKPSTGRSRPRLWWCPTGAFTSLPIHAAGDYLCGGCCSDYVVSSYTPTCTALLTARKAFSPIKTEGAKILLAAVPRPFKGEMLRGTVKELERISAIIPVERRVDLPKSDNPLLDPDAGITSGTLLNKLPEASILHLASHGVQDYNNPLDSGFILRDAKLTISELMPLPLPHAFLAFLSACETAKGDKEQMDQVIHLASTMLFSGFKSVVGTMWNMSDIDGPHVASYLYEQLFAEGQDYLDPDLIPYALDEAVQRLRAHEVSSTRWATFIHLGI</sequence>
<evidence type="ECO:0000313" key="2">
    <source>
        <dbReference type="Proteomes" id="UP001055072"/>
    </source>
</evidence>
<dbReference type="Proteomes" id="UP001055072">
    <property type="component" value="Unassembled WGS sequence"/>
</dbReference>
<gene>
    <name evidence="1" type="ORF">BDY19DRAFT_994431</name>
</gene>
<dbReference type="EMBL" id="MU274915">
    <property type="protein sequence ID" value="KAI0088010.1"/>
    <property type="molecule type" value="Genomic_DNA"/>
</dbReference>
<name>A0ACB8U1A2_9APHY</name>
<protein>
    <submittedName>
        <fullName evidence="1">CHAT domain-containing protein</fullName>
    </submittedName>
</protein>
<comment type="caution">
    <text evidence="1">The sequence shown here is derived from an EMBL/GenBank/DDBJ whole genome shotgun (WGS) entry which is preliminary data.</text>
</comment>
<reference evidence="1" key="1">
    <citation type="journal article" date="2021" name="Environ. Microbiol.">
        <title>Gene family expansions and transcriptome signatures uncover fungal adaptations to wood decay.</title>
        <authorList>
            <person name="Hage H."/>
            <person name="Miyauchi S."/>
            <person name="Viragh M."/>
            <person name="Drula E."/>
            <person name="Min B."/>
            <person name="Chaduli D."/>
            <person name="Navarro D."/>
            <person name="Favel A."/>
            <person name="Norest M."/>
            <person name="Lesage-Meessen L."/>
            <person name="Balint B."/>
            <person name="Merenyi Z."/>
            <person name="de Eugenio L."/>
            <person name="Morin E."/>
            <person name="Martinez A.T."/>
            <person name="Baldrian P."/>
            <person name="Stursova M."/>
            <person name="Martinez M.J."/>
            <person name="Novotny C."/>
            <person name="Magnuson J.K."/>
            <person name="Spatafora J.W."/>
            <person name="Maurice S."/>
            <person name="Pangilinan J."/>
            <person name="Andreopoulos W."/>
            <person name="LaButti K."/>
            <person name="Hundley H."/>
            <person name="Na H."/>
            <person name="Kuo A."/>
            <person name="Barry K."/>
            <person name="Lipzen A."/>
            <person name="Henrissat B."/>
            <person name="Riley R."/>
            <person name="Ahrendt S."/>
            <person name="Nagy L.G."/>
            <person name="Grigoriev I.V."/>
            <person name="Martin F."/>
            <person name="Rosso M.N."/>
        </authorList>
    </citation>
    <scope>NUCLEOTIDE SEQUENCE</scope>
    <source>
        <strain evidence="1">CBS 384.51</strain>
    </source>
</reference>